<evidence type="ECO:0000313" key="3">
    <source>
        <dbReference type="EMBL" id="PWE13983.1"/>
    </source>
</evidence>
<dbReference type="AlphaFoldDB" id="A0A2U2BIY8"/>
<evidence type="ECO:0000259" key="2">
    <source>
        <dbReference type="Pfam" id="PF13439"/>
    </source>
</evidence>
<dbReference type="EMBL" id="QEXO01000003">
    <property type="protein sequence ID" value="PWE13983.1"/>
    <property type="molecule type" value="Genomic_DNA"/>
</dbReference>
<dbReference type="Pfam" id="PF13439">
    <property type="entry name" value="Glyco_transf_4"/>
    <property type="match status" value="1"/>
</dbReference>
<gene>
    <name evidence="3" type="ORF">DF183_12555</name>
</gene>
<organism evidence="3 4">
    <name type="scientific">Alcaligenes faecalis</name>
    <dbReference type="NCBI Taxonomy" id="511"/>
    <lineage>
        <taxon>Bacteria</taxon>
        <taxon>Pseudomonadati</taxon>
        <taxon>Pseudomonadota</taxon>
        <taxon>Betaproteobacteria</taxon>
        <taxon>Burkholderiales</taxon>
        <taxon>Alcaligenaceae</taxon>
        <taxon>Alcaligenes</taxon>
    </lineage>
</organism>
<comment type="caution">
    <text evidence="3">The sequence shown here is derived from an EMBL/GenBank/DDBJ whole genome shotgun (WGS) entry which is preliminary data.</text>
</comment>
<sequence length="458" mass="51871">MHVLLTVFFNSPIGGLQENIYATASYLKEKNNEVTVVCKEGVFADRLRAIGVTVVVTDYALFSYYSVLERIKDINSRRKISLVHCHPFSSRRLGVIVSRVLAIPCVVTMHGKYTDEIRKNISFFDTVFTVSEGIRRYLVKEAEIPEENIHVVPNAVDTDIFDCDFSQNYQSDDLIFSLVTRLDADKKFILNVFCKIVSYVSRKYSKKIIWNIVGDGKLKADFLKSVTSLAKGNSVVYKGWLEGRDLRNEYSRSSVVIGPGRCALEAMSCGTPTIALGSASYSGLVGPDTWQKAVYSNFGGVGVEQVDDIEKRIEADLDILMSEPARRRQLGLFSKKIIDRFFRNDVAQERLYGFYEIICSGMKEKKKENENDFMELKLRPLSVHRANGQVTVRHSIDDDELLYGWVIEKNDEALIKVPYGSSKEMRFNCDEQGEYKVRCSVKNSLGKSVVFIGLEFAV</sequence>
<accession>A0A2U2BIY8</accession>
<dbReference type="PANTHER" id="PTHR45947">
    <property type="entry name" value="SULFOQUINOVOSYL TRANSFERASE SQD2"/>
    <property type="match status" value="1"/>
</dbReference>
<evidence type="ECO:0000313" key="4">
    <source>
        <dbReference type="Proteomes" id="UP000245216"/>
    </source>
</evidence>
<dbReference type="InterPro" id="IPR001296">
    <property type="entry name" value="Glyco_trans_1"/>
</dbReference>
<reference evidence="3 4" key="1">
    <citation type="submission" date="2018-05" db="EMBL/GenBank/DDBJ databases">
        <title>Genome Sequence of an Efficient Indole-Degrading Bacterium, Alcaligenes sp.YBY.</title>
        <authorList>
            <person name="Yang B."/>
        </authorList>
    </citation>
    <scope>NUCLEOTIDE SEQUENCE [LARGE SCALE GENOMIC DNA]</scope>
    <source>
        <strain evidence="3 4">YBY</strain>
    </source>
</reference>
<dbReference type="RefSeq" id="WP_109089239.1">
    <property type="nucleotide sequence ID" value="NZ_QEXO01000003.1"/>
</dbReference>
<dbReference type="CDD" id="cd03801">
    <property type="entry name" value="GT4_PimA-like"/>
    <property type="match status" value="1"/>
</dbReference>
<dbReference type="SUPFAM" id="SSF53756">
    <property type="entry name" value="UDP-Glycosyltransferase/glycogen phosphorylase"/>
    <property type="match status" value="1"/>
</dbReference>
<reference evidence="3 4" key="2">
    <citation type="submission" date="2018-05" db="EMBL/GenBank/DDBJ databases">
        <authorList>
            <person name="Lanie J.A."/>
            <person name="Ng W.-L."/>
            <person name="Kazmierczak K.M."/>
            <person name="Andrzejewski T.M."/>
            <person name="Davidsen T.M."/>
            <person name="Wayne K.J."/>
            <person name="Tettelin H."/>
            <person name="Glass J.I."/>
            <person name="Rusch D."/>
            <person name="Podicherti R."/>
            <person name="Tsui H.-C.T."/>
            <person name="Winkler M.E."/>
        </authorList>
    </citation>
    <scope>NUCLEOTIDE SEQUENCE [LARGE SCALE GENOMIC DNA]</scope>
    <source>
        <strain evidence="3 4">YBY</strain>
    </source>
</reference>
<dbReference type="Proteomes" id="UP000245216">
    <property type="component" value="Unassembled WGS sequence"/>
</dbReference>
<name>A0A2U2BIY8_ALCFA</name>
<feature type="domain" description="Glycosyl transferase family 1" evidence="1">
    <location>
        <begin position="170"/>
        <end position="280"/>
    </location>
</feature>
<dbReference type="Pfam" id="PF00534">
    <property type="entry name" value="Glycos_transf_1"/>
    <property type="match status" value="1"/>
</dbReference>
<dbReference type="InterPro" id="IPR050194">
    <property type="entry name" value="Glycosyltransferase_grp1"/>
</dbReference>
<protein>
    <submittedName>
        <fullName evidence="3">Uncharacterized protein</fullName>
    </submittedName>
</protein>
<dbReference type="InterPro" id="IPR028098">
    <property type="entry name" value="Glyco_trans_4-like_N"/>
</dbReference>
<evidence type="ECO:0000259" key="1">
    <source>
        <dbReference type="Pfam" id="PF00534"/>
    </source>
</evidence>
<dbReference type="Gene3D" id="3.40.50.2000">
    <property type="entry name" value="Glycogen Phosphorylase B"/>
    <property type="match status" value="2"/>
</dbReference>
<proteinExistence type="predicted"/>
<feature type="domain" description="Glycosyltransferase subfamily 4-like N-terminal" evidence="2">
    <location>
        <begin position="13"/>
        <end position="159"/>
    </location>
</feature>
<dbReference type="PANTHER" id="PTHR45947:SF3">
    <property type="entry name" value="SULFOQUINOVOSYL TRANSFERASE SQD2"/>
    <property type="match status" value="1"/>
</dbReference>
<dbReference type="GO" id="GO:0016757">
    <property type="term" value="F:glycosyltransferase activity"/>
    <property type="evidence" value="ECO:0007669"/>
    <property type="project" value="InterPro"/>
</dbReference>